<keyword evidence="3" id="KW-0479">Metal-binding</keyword>
<dbReference type="SUPFAM" id="SSF102114">
    <property type="entry name" value="Radical SAM enzymes"/>
    <property type="match status" value="1"/>
</dbReference>
<evidence type="ECO:0000256" key="3">
    <source>
        <dbReference type="ARBA" id="ARBA00022723"/>
    </source>
</evidence>
<dbReference type="PANTHER" id="PTHR43728">
    <property type="entry name" value="SLR0304 PROTEIN"/>
    <property type="match status" value="1"/>
</dbReference>
<evidence type="ECO:0000256" key="2">
    <source>
        <dbReference type="ARBA" id="ARBA00022691"/>
    </source>
</evidence>
<dbReference type="InterPro" id="IPR007197">
    <property type="entry name" value="rSAM"/>
</dbReference>
<evidence type="ECO:0000256" key="1">
    <source>
        <dbReference type="ARBA" id="ARBA00001966"/>
    </source>
</evidence>
<dbReference type="Pfam" id="PF12345">
    <property type="entry name" value="DUF3641"/>
    <property type="match status" value="1"/>
</dbReference>
<keyword evidence="2" id="KW-0949">S-adenosyl-L-methionine</keyword>
<keyword evidence="9" id="KW-1185">Reference proteome</keyword>
<keyword evidence="5" id="KW-0411">Iron-sulfur</keyword>
<dbReference type="NCBIfam" id="TIGR04167">
    <property type="entry name" value="rSAM_SeCys"/>
    <property type="match status" value="1"/>
</dbReference>
<dbReference type="GO" id="GO:0003824">
    <property type="term" value="F:catalytic activity"/>
    <property type="evidence" value="ECO:0007669"/>
    <property type="project" value="InterPro"/>
</dbReference>
<dbReference type="Gene3D" id="3.20.20.70">
    <property type="entry name" value="Aldolase class I"/>
    <property type="match status" value="1"/>
</dbReference>
<dbReference type="InterPro" id="IPR013785">
    <property type="entry name" value="Aldolase_TIM"/>
</dbReference>
<dbReference type="Pfam" id="PF04055">
    <property type="entry name" value="Radical_SAM"/>
    <property type="match status" value="1"/>
</dbReference>
<gene>
    <name evidence="8" type="ORF">SAOR_14055</name>
</gene>
<dbReference type="GO" id="GO:0051536">
    <property type="term" value="F:iron-sulfur cluster binding"/>
    <property type="evidence" value="ECO:0007669"/>
    <property type="project" value="UniProtKB-KW"/>
</dbReference>
<dbReference type="AlphaFoldDB" id="A0A423PG97"/>
<evidence type="ECO:0000259" key="6">
    <source>
        <dbReference type="Pfam" id="PF04055"/>
    </source>
</evidence>
<sequence>MTIRTRLAEAAMPGAVQAQAPTDFPPIRRGALHTLQMNLGYLCNIACTHCHVEAGPKRTELMDRATMDVALDFMRAQGIRCLDVTGGSPEMNPHFRDFMREARALGVHLMDRCNPTIIEEPGYEWVPGFLADHRVEVIASLPCYTADNVDAQRGKGVFEASIAALIKLNALGYGHPDSGLTLNLVYNPAGASLPPPQAPLEADYKRFLFDEFGIVFDNLFTIANMPIKRFARTLWREGRMDQYMTLLRGAHSPDNLDGVMCRGLISVDWQGYVYDCDFNQMLDLPLGGGSRVHLSALRDTDFEQRSIAVDDHCFGCTAGQGSSCGGALS</sequence>
<name>A0A423PG97_9GAMM</name>
<dbReference type="CDD" id="cd01335">
    <property type="entry name" value="Radical_SAM"/>
    <property type="match status" value="1"/>
</dbReference>
<comment type="cofactor">
    <cofactor evidence="1">
        <name>[4Fe-4S] cluster</name>
        <dbReference type="ChEBI" id="CHEBI:49883"/>
    </cofactor>
</comment>
<evidence type="ECO:0000313" key="9">
    <source>
        <dbReference type="Proteomes" id="UP000283993"/>
    </source>
</evidence>
<keyword evidence="4" id="KW-0408">Iron</keyword>
<feature type="domain" description="Radical SAM core" evidence="6">
    <location>
        <begin position="38"/>
        <end position="125"/>
    </location>
</feature>
<dbReference type="EMBL" id="AYKH01000041">
    <property type="protein sequence ID" value="ROO24651.1"/>
    <property type="molecule type" value="Genomic_DNA"/>
</dbReference>
<evidence type="ECO:0000256" key="4">
    <source>
        <dbReference type="ARBA" id="ARBA00023004"/>
    </source>
</evidence>
<accession>A0A423PG97</accession>
<protein>
    <submittedName>
        <fullName evidence="8">Fe-S oxidoreductase</fullName>
    </submittedName>
</protein>
<feature type="domain" description="Arsenosugar biosynthesis radical SAM protein ArsS-like C-terminal" evidence="7">
    <location>
        <begin position="193"/>
        <end position="327"/>
    </location>
</feature>
<dbReference type="Proteomes" id="UP000283993">
    <property type="component" value="Unassembled WGS sequence"/>
</dbReference>
<evidence type="ECO:0000259" key="7">
    <source>
        <dbReference type="Pfam" id="PF12345"/>
    </source>
</evidence>
<proteinExistence type="predicted"/>
<evidence type="ECO:0000313" key="8">
    <source>
        <dbReference type="EMBL" id="ROO24651.1"/>
    </source>
</evidence>
<dbReference type="InterPro" id="IPR026351">
    <property type="entry name" value="rSAM_ArsS-like"/>
</dbReference>
<dbReference type="GO" id="GO:0046872">
    <property type="term" value="F:metal ion binding"/>
    <property type="evidence" value="ECO:0007669"/>
    <property type="project" value="UniProtKB-KW"/>
</dbReference>
<reference evidence="8 9" key="1">
    <citation type="submission" date="2013-10" db="EMBL/GenBank/DDBJ databases">
        <title>Salinisphaera orenii MK-B5 Genome Sequencing.</title>
        <authorList>
            <person name="Lai Q."/>
            <person name="Li C."/>
            <person name="Shao Z."/>
        </authorList>
    </citation>
    <scope>NUCLEOTIDE SEQUENCE [LARGE SCALE GENOMIC DNA]</scope>
    <source>
        <strain evidence="8 9">MK-B5</strain>
    </source>
</reference>
<dbReference type="SFLD" id="SFLDS00029">
    <property type="entry name" value="Radical_SAM"/>
    <property type="match status" value="1"/>
</dbReference>
<dbReference type="InterPro" id="IPR058240">
    <property type="entry name" value="rSAM_sf"/>
</dbReference>
<comment type="caution">
    <text evidence="8">The sequence shown here is derived from an EMBL/GenBank/DDBJ whole genome shotgun (WGS) entry which is preliminary data.</text>
</comment>
<dbReference type="InterPro" id="IPR024521">
    <property type="entry name" value="ArsS-like_C"/>
</dbReference>
<organism evidence="8 9">
    <name type="scientific">Salinisphaera orenii MK-B5</name>
    <dbReference type="NCBI Taxonomy" id="856730"/>
    <lineage>
        <taxon>Bacteria</taxon>
        <taxon>Pseudomonadati</taxon>
        <taxon>Pseudomonadota</taxon>
        <taxon>Gammaproteobacteria</taxon>
        <taxon>Salinisphaerales</taxon>
        <taxon>Salinisphaeraceae</taxon>
        <taxon>Salinisphaera</taxon>
    </lineage>
</organism>
<dbReference type="PANTHER" id="PTHR43728:SF1">
    <property type="entry name" value="FE-S OXIDOREDUCTASE"/>
    <property type="match status" value="1"/>
</dbReference>
<evidence type="ECO:0000256" key="5">
    <source>
        <dbReference type="ARBA" id="ARBA00023014"/>
    </source>
</evidence>